<dbReference type="EMBL" id="CP022743">
    <property type="protein sequence ID" value="ASU33988.1"/>
    <property type="molecule type" value="Genomic_DNA"/>
</dbReference>
<proteinExistence type="predicted"/>
<organism evidence="2 3">
    <name type="scientific">Mucilaginibacter xinganensis</name>
    <dbReference type="NCBI Taxonomy" id="1234841"/>
    <lineage>
        <taxon>Bacteria</taxon>
        <taxon>Pseudomonadati</taxon>
        <taxon>Bacteroidota</taxon>
        <taxon>Sphingobacteriia</taxon>
        <taxon>Sphingobacteriales</taxon>
        <taxon>Sphingobacteriaceae</taxon>
        <taxon>Mucilaginibacter</taxon>
    </lineage>
</organism>
<dbReference type="KEGG" id="muc:MuYL_2096"/>
<accession>A0A223NWL4</accession>
<evidence type="ECO:0008006" key="4">
    <source>
        <dbReference type="Google" id="ProtNLM"/>
    </source>
</evidence>
<evidence type="ECO:0000313" key="3">
    <source>
        <dbReference type="Proteomes" id="UP000215002"/>
    </source>
</evidence>
<name>A0A223NWL4_9SPHI</name>
<dbReference type="Pfam" id="PF14235">
    <property type="entry name" value="DUF4337"/>
    <property type="match status" value="1"/>
</dbReference>
<dbReference type="Proteomes" id="UP000215002">
    <property type="component" value="Chromosome"/>
</dbReference>
<dbReference type="RefSeq" id="WP_094570388.1">
    <property type="nucleotide sequence ID" value="NZ_CP022743.1"/>
</dbReference>
<protein>
    <recommendedName>
        <fullName evidence="4">DUF4337 domain-containing protein</fullName>
    </recommendedName>
</protein>
<dbReference type="OrthoDB" id="9806096at2"/>
<sequence length="181" mass="19719">MEEIENFSDKIHEQSNEHAHHMLSEGKEKWVLYVALTTAVFAVLAAIAGLMAGAHADEAMLSQMRASDQWAFYQAKGVKSEILISSNKILVAMGKPPVTEDLNKVKENKAEQAAIMAEAKTFQQESDEHTAKHSTLAKSVTLFQVAIAIGAISIITKRKALWLGSMGFAAIGLFFLLGGFL</sequence>
<evidence type="ECO:0000256" key="1">
    <source>
        <dbReference type="SAM" id="Phobius"/>
    </source>
</evidence>
<dbReference type="AlphaFoldDB" id="A0A223NWL4"/>
<feature type="transmembrane region" description="Helical" evidence="1">
    <location>
        <begin position="161"/>
        <end position="180"/>
    </location>
</feature>
<gene>
    <name evidence="2" type="ORF">MuYL_2096</name>
</gene>
<dbReference type="InterPro" id="IPR025570">
    <property type="entry name" value="DUF4337"/>
</dbReference>
<feature type="transmembrane region" description="Helical" evidence="1">
    <location>
        <begin position="30"/>
        <end position="54"/>
    </location>
</feature>
<keyword evidence="1" id="KW-1133">Transmembrane helix</keyword>
<keyword evidence="1" id="KW-0812">Transmembrane</keyword>
<reference evidence="2 3" key="1">
    <citation type="submission" date="2017-08" db="EMBL/GenBank/DDBJ databases">
        <title>Complete genome sequence of Mucilaginibacter sp. strain BJC16-A31.</title>
        <authorList>
            <consortium name="Henan University of Science and Technology"/>
            <person name="You X."/>
        </authorList>
    </citation>
    <scope>NUCLEOTIDE SEQUENCE [LARGE SCALE GENOMIC DNA]</scope>
    <source>
        <strain evidence="2 3">BJC16-A31</strain>
    </source>
</reference>
<feature type="transmembrane region" description="Helical" evidence="1">
    <location>
        <begin position="136"/>
        <end position="155"/>
    </location>
</feature>
<keyword evidence="3" id="KW-1185">Reference proteome</keyword>
<keyword evidence="1" id="KW-0472">Membrane</keyword>
<evidence type="ECO:0000313" key="2">
    <source>
        <dbReference type="EMBL" id="ASU33988.1"/>
    </source>
</evidence>